<protein>
    <recommendedName>
        <fullName evidence="4">Flagellin</fullName>
    </recommendedName>
</protein>
<dbReference type="Pfam" id="PF23928">
    <property type="entry name" value="DUF7266"/>
    <property type="match status" value="1"/>
</dbReference>
<dbReference type="OrthoDB" id="118020at2157"/>
<organism evidence="2 3">
    <name type="scientific">Methanohalobium evestigatum (strain ATCC BAA-1072 / DSM 3721 / NBRC 107634 / OCM 161 / Z-7303)</name>
    <dbReference type="NCBI Taxonomy" id="644295"/>
    <lineage>
        <taxon>Archaea</taxon>
        <taxon>Methanobacteriati</taxon>
        <taxon>Methanobacteriota</taxon>
        <taxon>Stenosarchaea group</taxon>
        <taxon>Methanomicrobia</taxon>
        <taxon>Methanosarcinales</taxon>
        <taxon>Methanosarcinaceae</taxon>
        <taxon>Methanohalobium</taxon>
    </lineage>
</organism>
<keyword evidence="3" id="KW-1185">Reference proteome</keyword>
<dbReference type="Proteomes" id="UP000000391">
    <property type="component" value="Chromosome"/>
</dbReference>
<sequence length="154" mass="17439" precursor="true">MIKRFLKDDSAVSVSVGSILIFSISVLAFIMVMNSFFSMMDQTEETVTREEFETYGNDMALQLTNVDTIISNTGKSGVNSLKYEFTIPDKVAGEYYSVNFSNKSNEITFESQNQVKVKVPYSVCNTQVETTTIYSSSTNHYFFYNSSKNLIEVH</sequence>
<gene>
    <name evidence="2" type="ordered locus">Metev_0479</name>
</gene>
<evidence type="ECO:0000313" key="2">
    <source>
        <dbReference type="EMBL" id="ADI73393.1"/>
    </source>
</evidence>
<dbReference type="STRING" id="644295.Metev_0479"/>
<keyword evidence="1" id="KW-0472">Membrane</keyword>
<keyword evidence="1" id="KW-0812">Transmembrane</keyword>
<reference evidence="2 3" key="1">
    <citation type="submission" date="2010-06" db="EMBL/GenBank/DDBJ databases">
        <title>Complete sequence chromosome of Methanohalobium evestigatum Z-7303.</title>
        <authorList>
            <consortium name="US DOE Joint Genome Institute"/>
            <person name="Lucas S."/>
            <person name="Copeland A."/>
            <person name="Lapidus A."/>
            <person name="Cheng J.-F."/>
            <person name="Bruce D."/>
            <person name="Goodwin L."/>
            <person name="Pitluck S."/>
            <person name="Saunders E."/>
            <person name="Detter J.C."/>
            <person name="Han C."/>
            <person name="Tapia R."/>
            <person name="Land M."/>
            <person name="Hauser L."/>
            <person name="Kyrpides N."/>
            <person name="Mikhailova N."/>
            <person name="Sieprawska-Lupa M."/>
            <person name="Whitman W.B."/>
            <person name="Anderson I."/>
            <person name="Woyke T."/>
        </authorList>
    </citation>
    <scope>NUCLEOTIDE SEQUENCE [LARGE SCALE GENOMIC DNA]</scope>
    <source>
        <strain evidence="3">ATCC BAA-1072 / DSM 3721 / NBRC 107634 / OCM 161 / Z-7303</strain>
    </source>
</reference>
<accession>D7E851</accession>
<keyword evidence="1" id="KW-1133">Transmembrane helix</keyword>
<dbReference type="KEGG" id="mev:Metev_0479"/>
<dbReference type="HOGENOM" id="CLU_1656889_0_0_2"/>
<evidence type="ECO:0000313" key="3">
    <source>
        <dbReference type="Proteomes" id="UP000000391"/>
    </source>
</evidence>
<evidence type="ECO:0008006" key="4">
    <source>
        <dbReference type="Google" id="ProtNLM"/>
    </source>
</evidence>
<feature type="transmembrane region" description="Helical" evidence="1">
    <location>
        <begin position="12"/>
        <end position="32"/>
    </location>
</feature>
<dbReference type="RefSeq" id="WP_013193961.1">
    <property type="nucleotide sequence ID" value="NC_014253.1"/>
</dbReference>
<name>D7E851_METEZ</name>
<dbReference type="EMBL" id="CP002069">
    <property type="protein sequence ID" value="ADI73393.1"/>
    <property type="molecule type" value="Genomic_DNA"/>
</dbReference>
<evidence type="ECO:0000256" key="1">
    <source>
        <dbReference type="SAM" id="Phobius"/>
    </source>
</evidence>
<dbReference type="GeneID" id="9346098"/>
<proteinExistence type="predicted"/>
<dbReference type="AlphaFoldDB" id="D7E851"/>
<dbReference type="InterPro" id="IPR055690">
    <property type="entry name" value="DUF7266"/>
</dbReference>